<proteinExistence type="predicted"/>
<evidence type="ECO:0000313" key="3">
    <source>
        <dbReference type="Proteomes" id="UP000195755"/>
    </source>
</evidence>
<dbReference type="OrthoDB" id="6028172at2"/>
<dbReference type="RefSeq" id="WP_087929854.1">
    <property type="nucleotide sequence ID" value="NZ_CP021744.1"/>
</dbReference>
<dbReference type="InterPro" id="IPR016181">
    <property type="entry name" value="Acyl_CoA_acyltransferase"/>
</dbReference>
<accession>A0A1Z2LD05</accession>
<dbReference type="InterPro" id="IPR038740">
    <property type="entry name" value="BioF2-like_GNAT_dom"/>
</dbReference>
<name>A0A1Z2LD05_9ACTN</name>
<dbReference type="Proteomes" id="UP000195755">
    <property type="component" value="Chromosome"/>
</dbReference>
<organism evidence="2 3">
    <name type="scientific">Streptomyces albireticuli</name>
    <dbReference type="NCBI Taxonomy" id="1940"/>
    <lineage>
        <taxon>Bacteria</taxon>
        <taxon>Bacillati</taxon>
        <taxon>Actinomycetota</taxon>
        <taxon>Actinomycetes</taxon>
        <taxon>Kitasatosporales</taxon>
        <taxon>Streptomycetaceae</taxon>
        <taxon>Streptomyces</taxon>
    </lineage>
</organism>
<feature type="domain" description="BioF2-like acetyltransferase" evidence="1">
    <location>
        <begin position="184"/>
        <end position="324"/>
    </location>
</feature>
<protein>
    <recommendedName>
        <fullName evidence="1">BioF2-like acetyltransferase domain-containing protein</fullName>
    </recommendedName>
</protein>
<dbReference type="EMBL" id="CP021744">
    <property type="protein sequence ID" value="ARZ72199.1"/>
    <property type="molecule type" value="Genomic_DNA"/>
</dbReference>
<gene>
    <name evidence="2" type="ORF">SMD11_6623</name>
</gene>
<dbReference type="KEGG" id="salj:SMD11_6623"/>
<dbReference type="AlphaFoldDB" id="A0A1Z2LD05"/>
<dbReference type="Pfam" id="PF13480">
    <property type="entry name" value="Acetyltransf_6"/>
    <property type="match status" value="1"/>
</dbReference>
<dbReference type="SUPFAM" id="SSF55729">
    <property type="entry name" value="Acyl-CoA N-acyltransferases (Nat)"/>
    <property type="match status" value="1"/>
</dbReference>
<evidence type="ECO:0000313" key="2">
    <source>
        <dbReference type="EMBL" id="ARZ72199.1"/>
    </source>
</evidence>
<dbReference type="Gene3D" id="3.40.630.30">
    <property type="match status" value="1"/>
</dbReference>
<sequence length="345" mass="38135">MRRTETETYRTRVVRTVEDLAPETGELAAAAGASEFYYGHEFLRAYEREPIQPVHAVYYIEVLDEDDRVIALTPCYVQGDPLRALDMAPDEKALLSHVWHCSDTQLASTRTDPRVAGAIVTRMREIAADAGLERCGFINVATGSPTALALEGAGLTGIDLDTRYTVDLAALGSWEGYLSSLRYNARREYARQLRRADDCGVKITERVPDGDEDPESLQIFEVLMANVGSAGYYSKERIAAFLRYTRKGARILEVTMDGEVIAKAVVFLEPRKIHAWAGGYDRNADVASGRPFSSYYVLMSAIIKLGLRAGVPTLEGGRRNGDFKVRYGMRPQPLQAFMTVSSAGS</sequence>
<reference evidence="2 3" key="1">
    <citation type="submission" date="2017-06" db="EMBL/GenBank/DDBJ databases">
        <title>Streptomyces albireticuli Genome sequencing and assembly.</title>
        <authorList>
            <person name="Wang Y."/>
            <person name="Du B."/>
            <person name="Ding Y."/>
            <person name="Liu H."/>
            <person name="Hou Q."/>
            <person name="Liu K."/>
            <person name="Yao L."/>
            <person name="Wang C."/>
        </authorList>
    </citation>
    <scope>NUCLEOTIDE SEQUENCE [LARGE SCALE GENOMIC DNA]</scope>
    <source>
        <strain evidence="2 3">MDJK11</strain>
    </source>
</reference>
<evidence type="ECO:0000259" key="1">
    <source>
        <dbReference type="Pfam" id="PF13480"/>
    </source>
</evidence>